<dbReference type="AlphaFoldDB" id="A0AAX6QRQ4"/>
<dbReference type="Pfam" id="PF01352">
    <property type="entry name" value="KRAB"/>
    <property type="match status" value="1"/>
</dbReference>
<dbReference type="InterPro" id="IPR036051">
    <property type="entry name" value="KRAB_dom_sf"/>
</dbReference>
<evidence type="ECO:0000313" key="2">
    <source>
        <dbReference type="Proteomes" id="UP000694906"/>
    </source>
</evidence>
<dbReference type="InterPro" id="IPR001909">
    <property type="entry name" value="KRAB"/>
</dbReference>
<sequence>MEYGRVVSSNRSALPRLGGQMLEYSNLEKRKRKEEAVTFEDVAVNFTMEEWVLLNPSQKKLYRDVMEETFRNIVAIGRAWDNQEVEEDYKNYWRNLRNEEVEKCFQNKGWNQFEEIFLCTPDANVDKKQAGLTPAESLACKKPPIGHLSLNVPIIAHTGLNTSDLGLEEMFYCCDDGGTSCFPFFSEGCKTKAWGEPF</sequence>
<dbReference type="PANTHER" id="PTHR23232:SF158">
    <property type="entry name" value="KRAB DOMAIN-CONTAINING PROTEIN 5"/>
    <property type="match status" value="1"/>
</dbReference>
<dbReference type="GeneID" id="101713148"/>
<dbReference type="RefSeq" id="XP_012924532.1">
    <property type="nucleotide sequence ID" value="XM_013069078.2"/>
</dbReference>
<dbReference type="Proteomes" id="UP000694906">
    <property type="component" value="Unplaced"/>
</dbReference>
<dbReference type="PANTHER" id="PTHR23232">
    <property type="entry name" value="KRAB DOMAIN C2H2 ZINC FINGER"/>
    <property type="match status" value="1"/>
</dbReference>
<evidence type="ECO:0000313" key="3">
    <source>
        <dbReference type="RefSeq" id="XP_012924532.1"/>
    </source>
</evidence>
<dbReference type="CDD" id="cd07765">
    <property type="entry name" value="KRAB_A-box"/>
    <property type="match status" value="1"/>
</dbReference>
<feature type="domain" description="KRAB" evidence="1">
    <location>
        <begin position="37"/>
        <end position="115"/>
    </location>
</feature>
<protein>
    <submittedName>
        <fullName evidence="3">Zinc finger protein 627-like</fullName>
    </submittedName>
</protein>
<dbReference type="GO" id="GO:0006355">
    <property type="term" value="P:regulation of DNA-templated transcription"/>
    <property type="evidence" value="ECO:0007669"/>
    <property type="project" value="InterPro"/>
</dbReference>
<organism evidence="2 3">
    <name type="scientific">Heterocephalus glaber</name>
    <name type="common">Naked mole rat</name>
    <dbReference type="NCBI Taxonomy" id="10181"/>
    <lineage>
        <taxon>Eukaryota</taxon>
        <taxon>Metazoa</taxon>
        <taxon>Chordata</taxon>
        <taxon>Craniata</taxon>
        <taxon>Vertebrata</taxon>
        <taxon>Euteleostomi</taxon>
        <taxon>Mammalia</taxon>
        <taxon>Eutheria</taxon>
        <taxon>Euarchontoglires</taxon>
        <taxon>Glires</taxon>
        <taxon>Rodentia</taxon>
        <taxon>Hystricomorpha</taxon>
        <taxon>Bathyergidae</taxon>
        <taxon>Heterocephalus</taxon>
    </lineage>
</organism>
<dbReference type="SMART" id="SM00349">
    <property type="entry name" value="KRAB"/>
    <property type="match status" value="1"/>
</dbReference>
<dbReference type="KEGG" id="hgl:101713148"/>
<name>A0AAX6QRQ4_HETGA</name>
<evidence type="ECO:0000259" key="1">
    <source>
        <dbReference type="PROSITE" id="PS50805"/>
    </source>
</evidence>
<reference evidence="3" key="1">
    <citation type="submission" date="2025-08" db="UniProtKB">
        <authorList>
            <consortium name="RefSeq"/>
        </authorList>
    </citation>
    <scope>IDENTIFICATION</scope>
</reference>
<keyword evidence="2" id="KW-1185">Reference proteome</keyword>
<dbReference type="InterPro" id="IPR050169">
    <property type="entry name" value="Krueppel_C2H2_ZnF"/>
</dbReference>
<dbReference type="Gene3D" id="6.10.140.140">
    <property type="match status" value="1"/>
</dbReference>
<dbReference type="SUPFAM" id="SSF109640">
    <property type="entry name" value="KRAB domain (Kruppel-associated box)"/>
    <property type="match status" value="1"/>
</dbReference>
<proteinExistence type="predicted"/>
<gene>
    <name evidence="3" type="primary">LOC101713148</name>
</gene>
<dbReference type="PROSITE" id="PS50805">
    <property type="entry name" value="KRAB"/>
    <property type="match status" value="1"/>
</dbReference>
<accession>A0AAX6QRQ4</accession>